<dbReference type="SUPFAM" id="SSF53850">
    <property type="entry name" value="Periplasmic binding protein-like II"/>
    <property type="match status" value="1"/>
</dbReference>
<dbReference type="AlphaFoldDB" id="A0A7W4PIR4"/>
<sequence>MKETLERSNTGEAGEIRLGFYLPPFNSFLTKLLLEWRAAHPGVCVTPYESGDRSLHAALTDCQIDAALVPDFCSIIMKLALSSFPNPLWQ</sequence>
<gene>
    <name evidence="1" type="ORF">HLH44_16640</name>
</gene>
<dbReference type="RefSeq" id="WP_176613993.1">
    <property type="nucleotide sequence ID" value="NZ_JABEQP010000014.1"/>
</dbReference>
<evidence type="ECO:0000313" key="2">
    <source>
        <dbReference type="Proteomes" id="UP000530320"/>
    </source>
</evidence>
<organism evidence="1 2">
    <name type="scientific">Gluconacetobacter dulcium</name>
    <dbReference type="NCBI Taxonomy" id="2729096"/>
    <lineage>
        <taxon>Bacteria</taxon>
        <taxon>Pseudomonadati</taxon>
        <taxon>Pseudomonadota</taxon>
        <taxon>Alphaproteobacteria</taxon>
        <taxon>Acetobacterales</taxon>
        <taxon>Acetobacteraceae</taxon>
        <taxon>Gluconacetobacter</taxon>
    </lineage>
</organism>
<dbReference type="Gene3D" id="3.40.190.10">
    <property type="entry name" value="Periplasmic binding protein-like II"/>
    <property type="match status" value="1"/>
</dbReference>
<reference evidence="1 2" key="1">
    <citation type="submission" date="2020-04" db="EMBL/GenBank/DDBJ databases">
        <title>Description of novel Gluconacetobacter.</title>
        <authorList>
            <person name="Sombolestani A."/>
        </authorList>
    </citation>
    <scope>NUCLEOTIDE SEQUENCE [LARGE SCALE GENOMIC DNA]</scope>
    <source>
        <strain evidence="1 2">LMG 22058</strain>
    </source>
</reference>
<protein>
    <submittedName>
        <fullName evidence="1">Uncharacterized protein</fullName>
    </submittedName>
</protein>
<comment type="caution">
    <text evidence="1">The sequence shown here is derived from an EMBL/GenBank/DDBJ whole genome shotgun (WGS) entry which is preliminary data.</text>
</comment>
<name>A0A7W4PIR4_9PROT</name>
<dbReference type="Proteomes" id="UP000530320">
    <property type="component" value="Unassembled WGS sequence"/>
</dbReference>
<dbReference type="EMBL" id="JABEQP010000014">
    <property type="protein sequence ID" value="MBB2199060.1"/>
    <property type="molecule type" value="Genomic_DNA"/>
</dbReference>
<accession>A0A7W4PIR4</accession>
<evidence type="ECO:0000313" key="1">
    <source>
        <dbReference type="EMBL" id="MBB2199060.1"/>
    </source>
</evidence>
<proteinExistence type="predicted"/>